<accession>A0A1M6R2E0</accession>
<protein>
    <recommendedName>
        <fullName evidence="3">tRNA threonylcarbamoyladenosine biosynthesis protein TsaE</fullName>
    </recommendedName>
    <alternativeName>
        <fullName evidence="10">t(6)A37 threonylcarbamoyladenosine biosynthesis protein TsaE</fullName>
    </alternativeName>
</protein>
<dbReference type="GO" id="GO:0005737">
    <property type="term" value="C:cytoplasm"/>
    <property type="evidence" value="ECO:0007669"/>
    <property type="project" value="UniProtKB-SubCell"/>
</dbReference>
<dbReference type="GO" id="GO:0002949">
    <property type="term" value="P:tRNA threonylcarbamoyladenosine modification"/>
    <property type="evidence" value="ECO:0007669"/>
    <property type="project" value="InterPro"/>
</dbReference>
<keyword evidence="8" id="KW-0067">ATP-binding</keyword>
<keyword evidence="9" id="KW-0460">Magnesium</keyword>
<dbReference type="NCBIfam" id="TIGR00150">
    <property type="entry name" value="T6A_YjeE"/>
    <property type="match status" value="1"/>
</dbReference>
<dbReference type="SUPFAM" id="SSF52540">
    <property type="entry name" value="P-loop containing nucleoside triphosphate hydrolases"/>
    <property type="match status" value="1"/>
</dbReference>
<dbReference type="Pfam" id="PF02367">
    <property type="entry name" value="TsaE"/>
    <property type="match status" value="1"/>
</dbReference>
<evidence type="ECO:0000256" key="5">
    <source>
        <dbReference type="ARBA" id="ARBA00022694"/>
    </source>
</evidence>
<evidence type="ECO:0000256" key="8">
    <source>
        <dbReference type="ARBA" id="ARBA00022840"/>
    </source>
</evidence>
<keyword evidence="7" id="KW-0547">Nucleotide-binding</keyword>
<evidence type="ECO:0000313" key="11">
    <source>
        <dbReference type="EMBL" id="SHK26593.1"/>
    </source>
</evidence>
<dbReference type="EMBL" id="FRAF01000011">
    <property type="protein sequence ID" value="SHK26593.1"/>
    <property type="molecule type" value="Genomic_DNA"/>
</dbReference>
<sequence>MADQGIDDSGLSWIVSITSAAETYQLGEAFGRVAEKNSLLLLFGSLGAGKTTLTSGIAHGLGAGESVPSPSYVYAFVYDKGRLPLWHFDFYRLYQELPEDVTPNLANWPSSRHAWRELEPELLDSVGWYEALEDDAVVVAEWPQGVVNDLSDALVVVMQSSMTDDVEKRILQIFAVGTKSQFLLANWRKQWQSL</sequence>
<evidence type="ECO:0000256" key="2">
    <source>
        <dbReference type="ARBA" id="ARBA00007599"/>
    </source>
</evidence>
<evidence type="ECO:0000313" key="12">
    <source>
        <dbReference type="Proteomes" id="UP000184016"/>
    </source>
</evidence>
<evidence type="ECO:0000256" key="9">
    <source>
        <dbReference type="ARBA" id="ARBA00022842"/>
    </source>
</evidence>
<evidence type="ECO:0000256" key="7">
    <source>
        <dbReference type="ARBA" id="ARBA00022741"/>
    </source>
</evidence>
<evidence type="ECO:0000256" key="4">
    <source>
        <dbReference type="ARBA" id="ARBA00022490"/>
    </source>
</evidence>
<dbReference type="GO" id="GO:0046872">
    <property type="term" value="F:metal ion binding"/>
    <property type="evidence" value="ECO:0007669"/>
    <property type="project" value="UniProtKB-KW"/>
</dbReference>
<evidence type="ECO:0000256" key="1">
    <source>
        <dbReference type="ARBA" id="ARBA00004496"/>
    </source>
</evidence>
<evidence type="ECO:0000256" key="10">
    <source>
        <dbReference type="ARBA" id="ARBA00032441"/>
    </source>
</evidence>
<dbReference type="OrthoDB" id="9815896at2"/>
<keyword evidence="12" id="KW-1185">Reference proteome</keyword>
<dbReference type="RefSeq" id="WP_072873992.1">
    <property type="nucleotide sequence ID" value="NZ_FRAF01000011.1"/>
</dbReference>
<dbReference type="Gene3D" id="3.40.50.300">
    <property type="entry name" value="P-loop containing nucleotide triphosphate hydrolases"/>
    <property type="match status" value="1"/>
</dbReference>
<keyword evidence="5" id="KW-0819">tRNA processing</keyword>
<keyword evidence="6" id="KW-0479">Metal-binding</keyword>
<dbReference type="STRING" id="1830138.SAMN05443507_11139"/>
<evidence type="ECO:0000256" key="3">
    <source>
        <dbReference type="ARBA" id="ARBA00019010"/>
    </source>
</evidence>
<reference evidence="12" key="1">
    <citation type="submission" date="2016-11" db="EMBL/GenBank/DDBJ databases">
        <authorList>
            <person name="Varghese N."/>
            <person name="Submissions S."/>
        </authorList>
    </citation>
    <scope>NUCLEOTIDE SEQUENCE [LARGE SCALE GENOMIC DNA]</scope>
    <source>
        <strain evidence="12">USBA-503</strain>
    </source>
</reference>
<evidence type="ECO:0000256" key="6">
    <source>
        <dbReference type="ARBA" id="ARBA00022723"/>
    </source>
</evidence>
<dbReference type="PANTHER" id="PTHR33540">
    <property type="entry name" value="TRNA THREONYLCARBAMOYLADENOSINE BIOSYNTHESIS PROTEIN TSAE"/>
    <property type="match status" value="1"/>
</dbReference>
<dbReference type="AlphaFoldDB" id="A0A1M6R2E0"/>
<name>A0A1M6R2E0_9BACL</name>
<dbReference type="GO" id="GO:0005524">
    <property type="term" value="F:ATP binding"/>
    <property type="evidence" value="ECO:0007669"/>
    <property type="project" value="UniProtKB-KW"/>
</dbReference>
<comment type="similarity">
    <text evidence="2">Belongs to the TsaE family.</text>
</comment>
<gene>
    <name evidence="11" type="ORF">SAMN05443507_11139</name>
</gene>
<organism evidence="11 12">
    <name type="scientific">Alicyclobacillus tolerans</name>
    <dbReference type="NCBI Taxonomy" id="90970"/>
    <lineage>
        <taxon>Bacteria</taxon>
        <taxon>Bacillati</taxon>
        <taxon>Bacillota</taxon>
        <taxon>Bacilli</taxon>
        <taxon>Bacillales</taxon>
        <taxon>Alicyclobacillaceae</taxon>
        <taxon>Alicyclobacillus</taxon>
    </lineage>
</organism>
<dbReference type="Proteomes" id="UP000184016">
    <property type="component" value="Unassembled WGS sequence"/>
</dbReference>
<comment type="subcellular location">
    <subcellularLocation>
        <location evidence="1">Cytoplasm</location>
    </subcellularLocation>
</comment>
<dbReference type="InterPro" id="IPR003442">
    <property type="entry name" value="T6A_TsaE"/>
</dbReference>
<dbReference type="PANTHER" id="PTHR33540:SF2">
    <property type="entry name" value="TRNA THREONYLCARBAMOYLADENOSINE BIOSYNTHESIS PROTEIN TSAE"/>
    <property type="match status" value="1"/>
</dbReference>
<proteinExistence type="inferred from homology"/>
<dbReference type="InterPro" id="IPR027417">
    <property type="entry name" value="P-loop_NTPase"/>
</dbReference>
<keyword evidence="4" id="KW-0963">Cytoplasm</keyword>